<keyword evidence="2" id="KW-1185">Reference proteome</keyword>
<organism evidence="1 2">
    <name type="scientific">Brachionus calyciflorus</name>
    <dbReference type="NCBI Taxonomy" id="104777"/>
    <lineage>
        <taxon>Eukaryota</taxon>
        <taxon>Metazoa</taxon>
        <taxon>Spiralia</taxon>
        <taxon>Gnathifera</taxon>
        <taxon>Rotifera</taxon>
        <taxon>Eurotatoria</taxon>
        <taxon>Monogononta</taxon>
        <taxon>Pseudotrocha</taxon>
        <taxon>Ploima</taxon>
        <taxon>Brachionidae</taxon>
        <taxon>Brachionus</taxon>
    </lineage>
</organism>
<proteinExistence type="predicted"/>
<reference evidence="1" key="1">
    <citation type="submission" date="2021-02" db="EMBL/GenBank/DDBJ databases">
        <authorList>
            <person name="Nowell W R."/>
        </authorList>
    </citation>
    <scope>NUCLEOTIDE SEQUENCE</scope>
    <source>
        <strain evidence="1">Ploen Becks lab</strain>
    </source>
</reference>
<comment type="caution">
    <text evidence="1">The sequence shown here is derived from an EMBL/GenBank/DDBJ whole genome shotgun (WGS) entry which is preliminary data.</text>
</comment>
<evidence type="ECO:0000313" key="1">
    <source>
        <dbReference type="EMBL" id="CAF0837683.1"/>
    </source>
</evidence>
<accession>A0A813VHU6</accession>
<evidence type="ECO:0000313" key="2">
    <source>
        <dbReference type="Proteomes" id="UP000663879"/>
    </source>
</evidence>
<dbReference type="OrthoDB" id="10628649at2759"/>
<dbReference type="AlphaFoldDB" id="A0A813VHU6"/>
<name>A0A813VHU6_9BILA</name>
<dbReference type="EMBL" id="CAJNOC010001127">
    <property type="protein sequence ID" value="CAF0837683.1"/>
    <property type="molecule type" value="Genomic_DNA"/>
</dbReference>
<gene>
    <name evidence="1" type="ORF">OXX778_LOCUS8286</name>
</gene>
<dbReference type="Proteomes" id="UP000663879">
    <property type="component" value="Unassembled WGS sequence"/>
</dbReference>
<protein>
    <submittedName>
        <fullName evidence="1">Uncharacterized protein</fullName>
    </submittedName>
</protein>
<sequence>MNDNYRLSIRNTHRKIPHVRNVFANLTEHEKIILEQEKLKSEQRSKQKVNDNNMISKTTIHETNTKTLPNPHDYSKPNITTFNNDTSTNSNYQHYHHHHHHHHHQKPLKYLKIVQLKLKKTNPFNEDNNLLSSSHFNLSQFQPKIKFNPKAKIQMLNHKFDSNSSNHQQAFKFTDLFNRNQNGSVKIGQTKKN</sequence>